<evidence type="ECO:0000313" key="2">
    <source>
        <dbReference type="Proteomes" id="UP001180724"/>
    </source>
</evidence>
<protein>
    <submittedName>
        <fullName evidence="1">Uncharacterized protein</fullName>
    </submittedName>
</protein>
<gene>
    <name evidence="1" type="ORF">RM812_01060</name>
</gene>
<proteinExistence type="predicted"/>
<comment type="caution">
    <text evidence="1">The sequence shown here is derived from an EMBL/GenBank/DDBJ whole genome shotgun (WGS) entry which is preliminary data.</text>
</comment>
<sequence length="69" mass="8027">MASFQIVTVDDQAHTEGREYPHFADLGFEWARLKSFEHDGDFLALHFEHDLTLFIPESRIKHIAQTPTD</sequence>
<name>A0ABU3AGB4_9ACTN</name>
<dbReference type="RefSeq" id="WP_311570429.1">
    <property type="nucleotide sequence ID" value="NZ_JAVRFH010000001.1"/>
</dbReference>
<dbReference type="EMBL" id="JAVRFH010000001">
    <property type="protein sequence ID" value="MDT0608840.1"/>
    <property type="molecule type" value="Genomic_DNA"/>
</dbReference>
<keyword evidence="2" id="KW-1185">Reference proteome</keyword>
<evidence type="ECO:0000313" key="1">
    <source>
        <dbReference type="EMBL" id="MDT0608840.1"/>
    </source>
</evidence>
<reference evidence="1" key="1">
    <citation type="submission" date="2024-05" db="EMBL/GenBank/DDBJ databases">
        <title>30 novel species of actinomycetes from the DSMZ collection.</title>
        <authorList>
            <person name="Nouioui I."/>
        </authorList>
    </citation>
    <scope>NUCLEOTIDE SEQUENCE</scope>
    <source>
        <strain evidence="1">DSM 40712</strain>
    </source>
</reference>
<dbReference type="Proteomes" id="UP001180724">
    <property type="component" value="Unassembled WGS sequence"/>
</dbReference>
<organism evidence="1 2">
    <name type="scientific">Streptomyces lancefieldiae</name>
    <dbReference type="NCBI Taxonomy" id="3075520"/>
    <lineage>
        <taxon>Bacteria</taxon>
        <taxon>Bacillati</taxon>
        <taxon>Actinomycetota</taxon>
        <taxon>Actinomycetes</taxon>
        <taxon>Kitasatosporales</taxon>
        <taxon>Streptomycetaceae</taxon>
        <taxon>Streptomyces</taxon>
    </lineage>
</organism>
<accession>A0ABU3AGB4</accession>